<keyword evidence="2" id="KW-0449">Lipoprotein</keyword>
<comment type="subcellular location">
    <subcellularLocation>
        <location evidence="2">Cell membrane</location>
        <topology evidence="2">Lipid-anchor</topology>
    </subcellularLocation>
</comment>
<evidence type="ECO:0000256" key="1">
    <source>
        <dbReference type="ARBA" id="ARBA00007613"/>
    </source>
</evidence>
<reference evidence="3 4" key="1">
    <citation type="submission" date="2018-05" db="EMBL/GenBank/DDBJ databases">
        <title>Zavarzinia sp. HR-AS.</title>
        <authorList>
            <person name="Lee Y."/>
            <person name="Jeon C.O."/>
        </authorList>
    </citation>
    <scope>NUCLEOTIDE SEQUENCE [LARGE SCALE GENOMIC DNA]</scope>
    <source>
        <strain evidence="3 4">HR-AS</strain>
    </source>
</reference>
<dbReference type="PANTHER" id="PTHR30203">
    <property type="entry name" value="OUTER MEMBRANE CATION EFFLUX PROTEIN"/>
    <property type="match status" value="1"/>
</dbReference>
<keyword evidence="2" id="KW-0812">Transmembrane</keyword>
<comment type="caution">
    <text evidence="3">The sequence shown here is derived from an EMBL/GenBank/DDBJ whole genome shotgun (WGS) entry which is preliminary data.</text>
</comment>
<dbReference type="GO" id="GO:0015562">
    <property type="term" value="F:efflux transmembrane transporter activity"/>
    <property type="evidence" value="ECO:0007669"/>
    <property type="project" value="InterPro"/>
</dbReference>
<keyword evidence="2" id="KW-0472">Membrane</keyword>
<evidence type="ECO:0000256" key="2">
    <source>
        <dbReference type="RuleBase" id="RU362097"/>
    </source>
</evidence>
<gene>
    <name evidence="3" type="ORF">DKG74_14885</name>
</gene>
<dbReference type="Proteomes" id="UP000245461">
    <property type="component" value="Unassembled WGS sequence"/>
</dbReference>
<dbReference type="InterPro" id="IPR010131">
    <property type="entry name" value="MdtP/NodT-like"/>
</dbReference>
<dbReference type="PANTHER" id="PTHR30203:SF33">
    <property type="entry name" value="BLR4455 PROTEIN"/>
    <property type="match status" value="1"/>
</dbReference>
<keyword evidence="4" id="KW-1185">Reference proteome</keyword>
<keyword evidence="2" id="KW-0564">Palmitate</keyword>
<sequence>MDRRLLSSALALLLAGCGFTPEAPPRIADIPPAFEAAGPGAGQWPDADWWRGFGSPELDRLMAEARANNPDLAQAAARILQAEAQARIAGSSLWPSLSLSANGDARRGEGDNAWIDGYSTSLGASYEVDFWGANAASRGASAANLAASRFDRETVALTVSASVATSYLQILSLRDRLAVARQNLSIAEDVLALVTAKVGAGAAGELDLAQQRTVVAQRRAALPPLEQSEREARATLALLLGRGATGFTVTGSSLAPVKLPAVFAGLPADLLTRRPDLSQAESRLVAADADIAAARAAFFPQVTLNASMALQGAAFGDLFDLSSATYGLGASILQTIFDGGRLAAQQDLAEAQKLELVEAYRAAVRAAFGDAEVALGAVDALGRQGLLQDEVVAQARRALELAQIQYRAGAAELLTVLSAQQSLYAAEDQAAQIKLSRLTALVGLYRALGGGWQAGPG</sequence>
<dbReference type="GO" id="GO:0005886">
    <property type="term" value="C:plasma membrane"/>
    <property type="evidence" value="ECO:0007669"/>
    <property type="project" value="UniProtKB-SubCell"/>
</dbReference>
<dbReference type="AlphaFoldDB" id="A0A317E4G7"/>
<dbReference type="NCBIfam" id="TIGR01845">
    <property type="entry name" value="outer_NodT"/>
    <property type="match status" value="1"/>
</dbReference>
<evidence type="ECO:0000313" key="3">
    <source>
        <dbReference type="EMBL" id="PWR20293.1"/>
    </source>
</evidence>
<dbReference type="SUPFAM" id="SSF56954">
    <property type="entry name" value="Outer membrane efflux proteins (OEP)"/>
    <property type="match status" value="1"/>
</dbReference>
<dbReference type="PROSITE" id="PS51257">
    <property type="entry name" value="PROKAR_LIPOPROTEIN"/>
    <property type="match status" value="1"/>
</dbReference>
<dbReference type="OrthoDB" id="9783100at2"/>
<dbReference type="Pfam" id="PF02321">
    <property type="entry name" value="OEP"/>
    <property type="match status" value="2"/>
</dbReference>
<evidence type="ECO:0000313" key="4">
    <source>
        <dbReference type="Proteomes" id="UP000245461"/>
    </source>
</evidence>
<dbReference type="Gene3D" id="2.20.200.10">
    <property type="entry name" value="Outer membrane efflux proteins (OEP)"/>
    <property type="match status" value="1"/>
</dbReference>
<name>A0A317E4G7_9PROT</name>
<keyword evidence="2" id="KW-1134">Transmembrane beta strand</keyword>
<comment type="similarity">
    <text evidence="1 2">Belongs to the outer membrane factor (OMF) (TC 1.B.17) family.</text>
</comment>
<dbReference type="EMBL" id="QGLE01000009">
    <property type="protein sequence ID" value="PWR20293.1"/>
    <property type="molecule type" value="Genomic_DNA"/>
</dbReference>
<dbReference type="InterPro" id="IPR003423">
    <property type="entry name" value="OMP_efflux"/>
</dbReference>
<dbReference type="RefSeq" id="WP_109906967.1">
    <property type="nucleotide sequence ID" value="NZ_QGLE01000009.1"/>
</dbReference>
<dbReference type="Gene3D" id="1.20.1600.10">
    <property type="entry name" value="Outer membrane efflux proteins (OEP)"/>
    <property type="match status" value="1"/>
</dbReference>
<accession>A0A317E4G7</accession>
<organism evidence="3 4">
    <name type="scientific">Zavarzinia aquatilis</name>
    <dbReference type="NCBI Taxonomy" id="2211142"/>
    <lineage>
        <taxon>Bacteria</taxon>
        <taxon>Pseudomonadati</taxon>
        <taxon>Pseudomonadota</taxon>
        <taxon>Alphaproteobacteria</taxon>
        <taxon>Rhodospirillales</taxon>
        <taxon>Zavarziniaceae</taxon>
        <taxon>Zavarzinia</taxon>
    </lineage>
</organism>
<protein>
    <submittedName>
        <fullName evidence="3">Transporter</fullName>
    </submittedName>
</protein>
<proteinExistence type="inferred from homology"/>